<dbReference type="EMBL" id="RFFH01000020">
    <property type="protein sequence ID" value="RMI28548.1"/>
    <property type="molecule type" value="Genomic_DNA"/>
</dbReference>
<dbReference type="InterPro" id="IPR001647">
    <property type="entry name" value="HTH_TetR"/>
</dbReference>
<dbReference type="Gene3D" id="1.10.10.60">
    <property type="entry name" value="Homeodomain-like"/>
    <property type="match status" value="1"/>
</dbReference>
<proteinExistence type="predicted"/>
<dbReference type="GO" id="GO:0003700">
    <property type="term" value="F:DNA-binding transcription factor activity"/>
    <property type="evidence" value="ECO:0007669"/>
    <property type="project" value="TreeGrafter"/>
</dbReference>
<evidence type="ECO:0000259" key="6">
    <source>
        <dbReference type="PROSITE" id="PS50977"/>
    </source>
</evidence>
<dbReference type="Pfam" id="PF00440">
    <property type="entry name" value="TetR_N"/>
    <property type="match status" value="1"/>
</dbReference>
<dbReference type="InterPro" id="IPR011075">
    <property type="entry name" value="TetR_C"/>
</dbReference>
<dbReference type="InterPro" id="IPR050109">
    <property type="entry name" value="HTH-type_TetR-like_transc_reg"/>
</dbReference>
<accession>A0A3M2L1X9</accession>
<keyword evidence="8" id="KW-1185">Reference proteome</keyword>
<evidence type="ECO:0000256" key="5">
    <source>
        <dbReference type="SAM" id="MobiDB-lite"/>
    </source>
</evidence>
<evidence type="ECO:0000256" key="3">
    <source>
        <dbReference type="ARBA" id="ARBA00023163"/>
    </source>
</evidence>
<dbReference type="Gene3D" id="1.10.357.10">
    <property type="entry name" value="Tetracycline Repressor, domain 2"/>
    <property type="match status" value="1"/>
</dbReference>
<reference evidence="7 8" key="1">
    <citation type="submission" date="2018-10" db="EMBL/GenBank/DDBJ databases">
        <title>Isolation from cow dung.</title>
        <authorList>
            <person name="Ling L."/>
        </authorList>
    </citation>
    <scope>NUCLEOTIDE SEQUENCE [LARGE SCALE GENOMIC DNA]</scope>
    <source>
        <strain evidence="7 8">NEAU-LL90</strain>
    </source>
</reference>
<dbReference type="Pfam" id="PF16859">
    <property type="entry name" value="TetR_C_11"/>
    <property type="match status" value="1"/>
</dbReference>
<evidence type="ECO:0000256" key="2">
    <source>
        <dbReference type="ARBA" id="ARBA00023125"/>
    </source>
</evidence>
<dbReference type="InterPro" id="IPR036271">
    <property type="entry name" value="Tet_transcr_reg_TetR-rel_C_sf"/>
</dbReference>
<feature type="DNA-binding region" description="H-T-H motif" evidence="4">
    <location>
        <begin position="48"/>
        <end position="67"/>
    </location>
</feature>
<dbReference type="Proteomes" id="UP000279275">
    <property type="component" value="Unassembled WGS sequence"/>
</dbReference>
<comment type="caution">
    <text evidence="7">The sequence shown here is derived from an EMBL/GenBank/DDBJ whole genome shotgun (WGS) entry which is preliminary data.</text>
</comment>
<evidence type="ECO:0000256" key="4">
    <source>
        <dbReference type="PROSITE-ProRule" id="PRU00335"/>
    </source>
</evidence>
<evidence type="ECO:0000313" key="7">
    <source>
        <dbReference type="EMBL" id="RMI28548.1"/>
    </source>
</evidence>
<dbReference type="RefSeq" id="WP_122191422.1">
    <property type="nucleotide sequence ID" value="NZ_RFFH01000020.1"/>
</dbReference>
<dbReference type="SUPFAM" id="SSF46689">
    <property type="entry name" value="Homeodomain-like"/>
    <property type="match status" value="1"/>
</dbReference>
<dbReference type="PROSITE" id="PS50977">
    <property type="entry name" value="HTH_TETR_2"/>
    <property type="match status" value="1"/>
</dbReference>
<evidence type="ECO:0000313" key="8">
    <source>
        <dbReference type="Proteomes" id="UP000279275"/>
    </source>
</evidence>
<name>A0A3M2L1X9_9NOCA</name>
<gene>
    <name evidence="7" type="ORF">EBN03_29475</name>
</gene>
<feature type="domain" description="HTH tetR-type" evidence="6">
    <location>
        <begin position="25"/>
        <end position="85"/>
    </location>
</feature>
<dbReference type="InterPro" id="IPR009057">
    <property type="entry name" value="Homeodomain-like_sf"/>
</dbReference>
<sequence>MQENSHLPRSAEAQSGTRRPGGRTARTRTAVLDATLAELAEFGYGGASLDRIAQRSNVAVSTIYRRWGTLEALIREVADQLTTEFTMPDTGDLEQDLRYVAGAIVRLRDSPAHRGWLDCMVSTAVRDPAARRTLTVAIDDRAERASVAVLRAIDRSEVPADTDPIQVIRWLAAPLYQRIYITGEPVDLDLAGRCAAVAAHAARAGLLSGFSTGNG</sequence>
<keyword evidence="3" id="KW-0804">Transcription</keyword>
<evidence type="ECO:0000256" key="1">
    <source>
        <dbReference type="ARBA" id="ARBA00023015"/>
    </source>
</evidence>
<dbReference type="GO" id="GO:0000976">
    <property type="term" value="F:transcription cis-regulatory region binding"/>
    <property type="evidence" value="ECO:0007669"/>
    <property type="project" value="TreeGrafter"/>
</dbReference>
<dbReference type="SUPFAM" id="SSF48498">
    <property type="entry name" value="Tetracyclin repressor-like, C-terminal domain"/>
    <property type="match status" value="1"/>
</dbReference>
<keyword evidence="2 4" id="KW-0238">DNA-binding</keyword>
<keyword evidence="1" id="KW-0805">Transcription regulation</keyword>
<organism evidence="7 8">
    <name type="scientific">Nocardia stercoris</name>
    <dbReference type="NCBI Taxonomy" id="2483361"/>
    <lineage>
        <taxon>Bacteria</taxon>
        <taxon>Bacillati</taxon>
        <taxon>Actinomycetota</taxon>
        <taxon>Actinomycetes</taxon>
        <taxon>Mycobacteriales</taxon>
        <taxon>Nocardiaceae</taxon>
        <taxon>Nocardia</taxon>
    </lineage>
</organism>
<feature type="region of interest" description="Disordered" evidence="5">
    <location>
        <begin position="1"/>
        <end position="26"/>
    </location>
</feature>
<dbReference type="PANTHER" id="PTHR30055">
    <property type="entry name" value="HTH-TYPE TRANSCRIPTIONAL REGULATOR RUTR"/>
    <property type="match status" value="1"/>
</dbReference>
<feature type="compositionally biased region" description="Low complexity" evidence="5">
    <location>
        <begin position="16"/>
        <end position="26"/>
    </location>
</feature>
<protein>
    <submittedName>
        <fullName evidence="7">TetR/AcrR family transcriptional regulator</fullName>
    </submittedName>
</protein>
<feature type="compositionally biased region" description="Polar residues" evidence="5">
    <location>
        <begin position="1"/>
        <end position="15"/>
    </location>
</feature>
<dbReference type="PANTHER" id="PTHR30055:SF148">
    <property type="entry name" value="TETR-FAMILY TRANSCRIPTIONAL REGULATOR"/>
    <property type="match status" value="1"/>
</dbReference>
<dbReference type="AlphaFoldDB" id="A0A3M2L1X9"/>